<accession>A0A8S9RHE2</accession>
<keyword evidence="1" id="KW-0812">Transmembrane</keyword>
<evidence type="ECO:0000313" key="2">
    <source>
        <dbReference type="EMBL" id="KAF3572508.1"/>
    </source>
</evidence>
<protein>
    <submittedName>
        <fullName evidence="2">Uncharacterized protein</fullName>
    </submittedName>
</protein>
<feature type="transmembrane region" description="Helical" evidence="1">
    <location>
        <begin position="58"/>
        <end position="78"/>
    </location>
</feature>
<comment type="caution">
    <text evidence="2">The sequence shown here is derived from an EMBL/GenBank/DDBJ whole genome shotgun (WGS) entry which is preliminary data.</text>
</comment>
<evidence type="ECO:0000313" key="3">
    <source>
        <dbReference type="Proteomes" id="UP000712600"/>
    </source>
</evidence>
<keyword evidence="1" id="KW-0472">Membrane</keyword>
<gene>
    <name evidence="2" type="ORF">F2Q69_00062663</name>
</gene>
<name>A0A8S9RHE2_BRACR</name>
<dbReference type="AlphaFoldDB" id="A0A8S9RHE2"/>
<proteinExistence type="predicted"/>
<keyword evidence="1" id="KW-1133">Transmembrane helix</keyword>
<evidence type="ECO:0000256" key="1">
    <source>
        <dbReference type="SAM" id="Phobius"/>
    </source>
</evidence>
<reference evidence="2" key="1">
    <citation type="submission" date="2019-12" db="EMBL/GenBank/DDBJ databases">
        <title>Genome sequencing and annotation of Brassica cretica.</title>
        <authorList>
            <person name="Studholme D.J."/>
            <person name="Sarris P."/>
        </authorList>
    </citation>
    <scope>NUCLEOTIDE SEQUENCE</scope>
    <source>
        <strain evidence="2">PFS-109/04</strain>
        <tissue evidence="2">Leaf</tissue>
    </source>
</reference>
<dbReference type="Proteomes" id="UP000712600">
    <property type="component" value="Unassembled WGS sequence"/>
</dbReference>
<organism evidence="2 3">
    <name type="scientific">Brassica cretica</name>
    <name type="common">Mustard</name>
    <dbReference type="NCBI Taxonomy" id="69181"/>
    <lineage>
        <taxon>Eukaryota</taxon>
        <taxon>Viridiplantae</taxon>
        <taxon>Streptophyta</taxon>
        <taxon>Embryophyta</taxon>
        <taxon>Tracheophyta</taxon>
        <taxon>Spermatophyta</taxon>
        <taxon>Magnoliopsida</taxon>
        <taxon>eudicotyledons</taxon>
        <taxon>Gunneridae</taxon>
        <taxon>Pentapetalae</taxon>
        <taxon>rosids</taxon>
        <taxon>malvids</taxon>
        <taxon>Brassicales</taxon>
        <taxon>Brassicaceae</taxon>
        <taxon>Brassiceae</taxon>
        <taxon>Brassica</taxon>
    </lineage>
</organism>
<dbReference type="EMBL" id="QGKX02000095">
    <property type="protein sequence ID" value="KAF3572508.1"/>
    <property type="molecule type" value="Genomic_DNA"/>
</dbReference>
<sequence>MFSVSLWSEFRECGFDHQIFSCEKWPVFCLKVAESGMCGSSTLLLVHYKKRWSCDLRVSVLLFVCLASTLLLSLVLVWKRLVAGHLRFFVVVGFPFSRA</sequence>